<dbReference type="HOGENOM" id="CLU_3328676_0_0_9"/>
<dbReference type="EMBL" id="CP000930">
    <property type="protein sequence ID" value="ABZ83251.1"/>
    <property type="molecule type" value="Genomic_DNA"/>
</dbReference>
<gene>
    <name evidence="1" type="ORF">HM1_1326</name>
</gene>
<accession>B0TGJ0</accession>
<organism evidence="1 2">
    <name type="scientific">Heliobacterium modesticaldum (strain ATCC 51547 / Ice1)</name>
    <dbReference type="NCBI Taxonomy" id="498761"/>
    <lineage>
        <taxon>Bacteria</taxon>
        <taxon>Bacillati</taxon>
        <taxon>Bacillota</taxon>
        <taxon>Clostridia</taxon>
        <taxon>Eubacteriales</taxon>
        <taxon>Heliobacteriaceae</taxon>
        <taxon>Heliomicrobium</taxon>
    </lineage>
</organism>
<dbReference type="AlphaFoldDB" id="B0TGJ0"/>
<dbReference type="Proteomes" id="UP000008550">
    <property type="component" value="Chromosome"/>
</dbReference>
<proteinExistence type="predicted"/>
<dbReference type="KEGG" id="hmo:HM1_1326"/>
<reference evidence="1 2" key="1">
    <citation type="journal article" date="2008" name="J. Bacteriol.">
        <title>The genome of Heliobacterium modesticaldum, a phototrophic representative of the Firmicutes containing the simplest photosynthetic apparatus.</title>
        <authorList>
            <person name="Sattley W.M."/>
            <person name="Madigan M.T."/>
            <person name="Swingley W.D."/>
            <person name="Cheung P.C."/>
            <person name="Clocksin K.M."/>
            <person name="Conrad A.L."/>
            <person name="Dejesa L.C."/>
            <person name="Honchak B.M."/>
            <person name="Jung D.O."/>
            <person name="Karbach L.E."/>
            <person name="Kurdoglu A."/>
            <person name="Lahiri S."/>
            <person name="Mastrian S.D."/>
            <person name="Page L.E."/>
            <person name="Taylor H.L."/>
            <person name="Wang Z.T."/>
            <person name="Raymond J."/>
            <person name="Chen M."/>
            <person name="Blankenship R.E."/>
            <person name="Touchman J.W."/>
        </authorList>
    </citation>
    <scope>NUCLEOTIDE SEQUENCE [LARGE SCALE GENOMIC DNA]</scope>
    <source>
        <strain evidence="2">ATCC 51547 / Ice1</strain>
    </source>
</reference>
<evidence type="ECO:0000313" key="1">
    <source>
        <dbReference type="EMBL" id="ABZ83251.1"/>
    </source>
</evidence>
<name>B0TGJ0_HELMI</name>
<dbReference type="STRING" id="498761.HM1_1326"/>
<sequence>MTIEHLLMFAPSYANTVKKVPPGGETCTRLWNEFQRIR</sequence>
<keyword evidence="2" id="KW-1185">Reference proteome</keyword>
<protein>
    <submittedName>
        <fullName evidence="1">Uncharacterized protein</fullName>
    </submittedName>
</protein>
<evidence type="ECO:0000313" key="2">
    <source>
        <dbReference type="Proteomes" id="UP000008550"/>
    </source>
</evidence>